<gene>
    <name evidence="2" type="ORF">O6P43_031617</name>
</gene>
<proteinExistence type="predicted"/>
<dbReference type="EMBL" id="JARAOO010000013">
    <property type="protein sequence ID" value="KAJ7946728.1"/>
    <property type="molecule type" value="Genomic_DNA"/>
</dbReference>
<dbReference type="Pfam" id="PF22936">
    <property type="entry name" value="Pol_BBD"/>
    <property type="match status" value="1"/>
</dbReference>
<accession>A0AAD7KVS9</accession>
<dbReference type="Proteomes" id="UP001163823">
    <property type="component" value="Chromosome 13"/>
</dbReference>
<protein>
    <submittedName>
        <fullName evidence="2">Retrovirus-related Pol polyprotein from transposon TNT 1-94</fullName>
    </submittedName>
</protein>
<organism evidence="2 3">
    <name type="scientific">Quillaja saponaria</name>
    <name type="common">Soap bark tree</name>
    <dbReference type="NCBI Taxonomy" id="32244"/>
    <lineage>
        <taxon>Eukaryota</taxon>
        <taxon>Viridiplantae</taxon>
        <taxon>Streptophyta</taxon>
        <taxon>Embryophyta</taxon>
        <taxon>Tracheophyta</taxon>
        <taxon>Spermatophyta</taxon>
        <taxon>Magnoliopsida</taxon>
        <taxon>eudicotyledons</taxon>
        <taxon>Gunneridae</taxon>
        <taxon>Pentapetalae</taxon>
        <taxon>rosids</taxon>
        <taxon>fabids</taxon>
        <taxon>Fabales</taxon>
        <taxon>Quillajaceae</taxon>
        <taxon>Quillaja</taxon>
    </lineage>
</organism>
<evidence type="ECO:0000313" key="3">
    <source>
        <dbReference type="Proteomes" id="UP001163823"/>
    </source>
</evidence>
<name>A0AAD7KVS9_QUISA</name>
<keyword evidence="3" id="KW-1185">Reference proteome</keyword>
<feature type="domain" description="Retrovirus-related Pol polyprotein from transposon TNT 1-94-like beta-barrel" evidence="1">
    <location>
        <begin position="21"/>
        <end position="101"/>
    </location>
</feature>
<comment type="caution">
    <text evidence="2">The sequence shown here is derived from an EMBL/GenBank/DDBJ whole genome shotgun (WGS) entry which is preliminary data.</text>
</comment>
<reference evidence="2" key="1">
    <citation type="journal article" date="2023" name="Science">
        <title>Elucidation of the pathway for biosynthesis of saponin adjuvants from the soapbark tree.</title>
        <authorList>
            <person name="Reed J."/>
            <person name="Orme A."/>
            <person name="El-Demerdash A."/>
            <person name="Owen C."/>
            <person name="Martin L.B.B."/>
            <person name="Misra R.C."/>
            <person name="Kikuchi S."/>
            <person name="Rejzek M."/>
            <person name="Martin A.C."/>
            <person name="Harkess A."/>
            <person name="Leebens-Mack J."/>
            <person name="Louveau T."/>
            <person name="Stephenson M.J."/>
            <person name="Osbourn A."/>
        </authorList>
    </citation>
    <scope>NUCLEOTIDE SEQUENCE</scope>
    <source>
        <strain evidence="2">S10</strain>
    </source>
</reference>
<sequence>MKKVRCSWPFFNEKEQSNNVWFLDSSCSNHMSGTRSLFKELDESDKTDVTLGDSKNIGVEGRGTINIKTSQGNAKILQDVMLVPGLSHNLLSIGQLMISGYSILFDDGFCTIKDKKYGQITAKVPMAKNKMFPLEVSMIENYAMVANGDK</sequence>
<dbReference type="AlphaFoldDB" id="A0AAD7KVS9"/>
<evidence type="ECO:0000259" key="1">
    <source>
        <dbReference type="Pfam" id="PF22936"/>
    </source>
</evidence>
<dbReference type="KEGG" id="qsa:O6P43_031617"/>
<dbReference type="InterPro" id="IPR054722">
    <property type="entry name" value="PolX-like_BBD"/>
</dbReference>
<evidence type="ECO:0000313" key="2">
    <source>
        <dbReference type="EMBL" id="KAJ7946728.1"/>
    </source>
</evidence>